<dbReference type="InterPro" id="IPR004148">
    <property type="entry name" value="BAR_dom"/>
</dbReference>
<evidence type="ECO:0000313" key="4">
    <source>
        <dbReference type="EMBL" id="KAF0046390.1"/>
    </source>
</evidence>
<organism evidence="4 5">
    <name type="scientific">Scophthalmus maximus</name>
    <name type="common">Turbot</name>
    <name type="synonym">Psetta maxima</name>
    <dbReference type="NCBI Taxonomy" id="52904"/>
    <lineage>
        <taxon>Eukaryota</taxon>
        <taxon>Metazoa</taxon>
        <taxon>Chordata</taxon>
        <taxon>Craniata</taxon>
        <taxon>Vertebrata</taxon>
        <taxon>Euteleostomi</taxon>
        <taxon>Actinopterygii</taxon>
        <taxon>Neopterygii</taxon>
        <taxon>Teleostei</taxon>
        <taxon>Neoteleostei</taxon>
        <taxon>Acanthomorphata</taxon>
        <taxon>Carangaria</taxon>
        <taxon>Pleuronectiformes</taxon>
        <taxon>Pleuronectoidei</taxon>
        <taxon>Scophthalmidae</taxon>
        <taxon>Scophthalmus</taxon>
    </lineage>
</organism>
<comment type="subcellular location">
    <subcellularLocation>
        <location evidence="1">Cytoplasm</location>
    </subcellularLocation>
</comment>
<dbReference type="Pfam" id="PF03114">
    <property type="entry name" value="BAR"/>
    <property type="match status" value="1"/>
</dbReference>
<dbReference type="PANTHER" id="PTHR46514:SF2">
    <property type="entry name" value="AMPHIPHYSIN"/>
    <property type="match status" value="1"/>
</dbReference>
<dbReference type="Gene3D" id="1.20.1270.60">
    <property type="entry name" value="Arfaptin homology (AH) domain/BAR domain"/>
    <property type="match status" value="1"/>
</dbReference>
<reference evidence="4 5" key="1">
    <citation type="submission" date="2019-06" db="EMBL/GenBank/DDBJ databases">
        <title>Draft genomes of female and male turbot (Scophthalmus maximus).</title>
        <authorList>
            <person name="Xu H."/>
            <person name="Xu X.-W."/>
            <person name="Shao C."/>
            <person name="Chen S."/>
        </authorList>
    </citation>
    <scope>NUCLEOTIDE SEQUENCE [LARGE SCALE GENOMIC DNA]</scope>
    <source>
        <strain evidence="4">Ysfricsl-2016a</strain>
        <tissue evidence="4">Blood</tissue>
    </source>
</reference>
<dbReference type="InterPro" id="IPR003005">
    <property type="entry name" value="Amphiphysin"/>
</dbReference>
<accession>A0A6A4TS38</accession>
<dbReference type="GO" id="GO:0005886">
    <property type="term" value="C:plasma membrane"/>
    <property type="evidence" value="ECO:0007669"/>
    <property type="project" value="TreeGrafter"/>
</dbReference>
<name>A0A6A4TS38_SCOMX</name>
<dbReference type="Proteomes" id="UP000438429">
    <property type="component" value="Unassembled WGS sequence"/>
</dbReference>
<dbReference type="EMBL" id="VEVO01000001">
    <property type="protein sequence ID" value="KAF0046390.1"/>
    <property type="molecule type" value="Genomic_DNA"/>
</dbReference>
<feature type="domain" description="BAR" evidence="3">
    <location>
        <begin position="14"/>
        <end position="66"/>
    </location>
</feature>
<evidence type="ECO:0000256" key="1">
    <source>
        <dbReference type="ARBA" id="ARBA00004496"/>
    </source>
</evidence>
<dbReference type="GO" id="GO:0005543">
    <property type="term" value="F:phospholipid binding"/>
    <property type="evidence" value="ECO:0007669"/>
    <property type="project" value="TreeGrafter"/>
</dbReference>
<sequence length="78" mass="8951">MAEIKSGIFAKNVQKRLSRAQEKVLQKLGKADETKDEQFEQVVVNFRRQEVKDVSVINNITDLSQMLYNHNTGKQSAE</sequence>
<dbReference type="AlphaFoldDB" id="A0A6A4TS38"/>
<evidence type="ECO:0000259" key="3">
    <source>
        <dbReference type="Pfam" id="PF03114"/>
    </source>
</evidence>
<dbReference type="InterPro" id="IPR027267">
    <property type="entry name" value="AH/BAR_dom_sf"/>
</dbReference>
<evidence type="ECO:0000256" key="2">
    <source>
        <dbReference type="ARBA" id="ARBA00022490"/>
    </source>
</evidence>
<dbReference type="GO" id="GO:0048488">
    <property type="term" value="P:synaptic vesicle endocytosis"/>
    <property type="evidence" value="ECO:0007669"/>
    <property type="project" value="TreeGrafter"/>
</dbReference>
<proteinExistence type="predicted"/>
<keyword evidence="2" id="KW-0963">Cytoplasm</keyword>
<protein>
    <recommendedName>
        <fullName evidence="3">BAR domain-containing protein</fullName>
    </recommendedName>
</protein>
<comment type="caution">
    <text evidence="4">The sequence shown here is derived from an EMBL/GenBank/DDBJ whole genome shotgun (WGS) entry which is preliminary data.</text>
</comment>
<dbReference type="SUPFAM" id="SSF103657">
    <property type="entry name" value="BAR/IMD domain-like"/>
    <property type="match status" value="1"/>
</dbReference>
<dbReference type="PANTHER" id="PTHR46514">
    <property type="entry name" value="AMPHIPHYSIN"/>
    <property type="match status" value="1"/>
</dbReference>
<gene>
    <name evidence="4" type="ORF">F2P81_000023</name>
</gene>
<dbReference type="GO" id="GO:0008021">
    <property type="term" value="C:synaptic vesicle"/>
    <property type="evidence" value="ECO:0007669"/>
    <property type="project" value="TreeGrafter"/>
</dbReference>
<evidence type="ECO:0000313" key="5">
    <source>
        <dbReference type="Proteomes" id="UP000438429"/>
    </source>
</evidence>